<keyword evidence="1" id="KW-0472">Membrane</keyword>
<accession>A0A0F9ICS6</accession>
<keyword evidence="1" id="KW-1133">Transmembrane helix</keyword>
<dbReference type="AlphaFoldDB" id="A0A0F9ICS6"/>
<comment type="caution">
    <text evidence="2">The sequence shown here is derived from an EMBL/GenBank/DDBJ whole genome shotgun (WGS) entry which is preliminary data.</text>
</comment>
<gene>
    <name evidence="2" type="ORF">LCGC14_1595420</name>
</gene>
<reference evidence="2" key="1">
    <citation type="journal article" date="2015" name="Nature">
        <title>Complex archaea that bridge the gap between prokaryotes and eukaryotes.</title>
        <authorList>
            <person name="Spang A."/>
            <person name="Saw J.H."/>
            <person name="Jorgensen S.L."/>
            <person name="Zaremba-Niedzwiedzka K."/>
            <person name="Martijn J."/>
            <person name="Lind A.E."/>
            <person name="van Eijk R."/>
            <person name="Schleper C."/>
            <person name="Guy L."/>
            <person name="Ettema T.J."/>
        </authorList>
    </citation>
    <scope>NUCLEOTIDE SEQUENCE</scope>
</reference>
<sequence>LSLKPLDWLGSLNAAELSAVLYAFGLGLSALWGLMHFGPIGAAIGAAIWAGVMTGPLLMRPAEGRIVGSVNARFAEGGFAMGPIDARVGDVPGGEIIAPLTPFNRRLDAMITAQEETNILLSNIYAEKKFRHQLSGGW</sequence>
<dbReference type="EMBL" id="LAZR01012728">
    <property type="protein sequence ID" value="KKM25396.1"/>
    <property type="molecule type" value="Genomic_DNA"/>
</dbReference>
<protein>
    <submittedName>
        <fullName evidence="2">Uncharacterized protein</fullName>
    </submittedName>
</protein>
<name>A0A0F9ICS6_9ZZZZ</name>
<keyword evidence="1" id="KW-0812">Transmembrane</keyword>
<feature type="non-terminal residue" evidence="2">
    <location>
        <position position="1"/>
    </location>
</feature>
<organism evidence="2">
    <name type="scientific">marine sediment metagenome</name>
    <dbReference type="NCBI Taxonomy" id="412755"/>
    <lineage>
        <taxon>unclassified sequences</taxon>
        <taxon>metagenomes</taxon>
        <taxon>ecological metagenomes</taxon>
    </lineage>
</organism>
<evidence type="ECO:0000256" key="1">
    <source>
        <dbReference type="SAM" id="Phobius"/>
    </source>
</evidence>
<evidence type="ECO:0000313" key="2">
    <source>
        <dbReference type="EMBL" id="KKM25396.1"/>
    </source>
</evidence>
<feature type="transmembrane region" description="Helical" evidence="1">
    <location>
        <begin position="40"/>
        <end position="59"/>
    </location>
</feature>
<proteinExistence type="predicted"/>